<feature type="compositionally biased region" description="Polar residues" evidence="1">
    <location>
        <begin position="1167"/>
        <end position="1181"/>
    </location>
</feature>
<feature type="compositionally biased region" description="Polar residues" evidence="1">
    <location>
        <begin position="817"/>
        <end position="827"/>
    </location>
</feature>
<feature type="compositionally biased region" description="Basic residues" evidence="1">
    <location>
        <begin position="187"/>
        <end position="204"/>
    </location>
</feature>
<comment type="caution">
    <text evidence="2">The sequence shown here is derived from an EMBL/GenBank/DDBJ whole genome shotgun (WGS) entry which is preliminary data.</text>
</comment>
<dbReference type="OrthoDB" id="5394108at2759"/>
<proteinExistence type="predicted"/>
<gene>
    <name evidence="2" type="ORF">PHISCL_02867</name>
</gene>
<feature type="compositionally biased region" description="Low complexity" evidence="1">
    <location>
        <begin position="830"/>
        <end position="847"/>
    </location>
</feature>
<evidence type="ECO:0000313" key="2">
    <source>
        <dbReference type="EMBL" id="RJE24786.1"/>
    </source>
</evidence>
<feature type="compositionally biased region" description="Low complexity" evidence="1">
    <location>
        <begin position="796"/>
        <end position="816"/>
    </location>
</feature>
<organism evidence="2 3">
    <name type="scientific">Aspergillus sclerotialis</name>
    <dbReference type="NCBI Taxonomy" id="2070753"/>
    <lineage>
        <taxon>Eukaryota</taxon>
        <taxon>Fungi</taxon>
        <taxon>Dikarya</taxon>
        <taxon>Ascomycota</taxon>
        <taxon>Pezizomycotina</taxon>
        <taxon>Eurotiomycetes</taxon>
        <taxon>Eurotiomycetidae</taxon>
        <taxon>Eurotiales</taxon>
        <taxon>Aspergillaceae</taxon>
        <taxon>Aspergillus</taxon>
        <taxon>Aspergillus subgen. Polypaecilum</taxon>
    </lineage>
</organism>
<feature type="compositionally biased region" description="Basic and acidic residues" evidence="1">
    <location>
        <begin position="534"/>
        <end position="546"/>
    </location>
</feature>
<feature type="region of interest" description="Disordered" evidence="1">
    <location>
        <begin position="1"/>
        <end position="267"/>
    </location>
</feature>
<feature type="compositionally biased region" description="Polar residues" evidence="1">
    <location>
        <begin position="113"/>
        <end position="122"/>
    </location>
</feature>
<dbReference type="EMBL" id="MVGC01000068">
    <property type="protein sequence ID" value="RJE24786.1"/>
    <property type="molecule type" value="Genomic_DNA"/>
</dbReference>
<dbReference type="STRING" id="2070753.A0A3A2ZPB3"/>
<accession>A0A3A2ZPB3</accession>
<feature type="region of interest" description="Disordered" evidence="1">
    <location>
        <begin position="789"/>
        <end position="890"/>
    </location>
</feature>
<feature type="compositionally biased region" description="Polar residues" evidence="1">
    <location>
        <begin position="859"/>
        <end position="871"/>
    </location>
</feature>
<feature type="region of interest" description="Disordered" evidence="1">
    <location>
        <begin position="905"/>
        <end position="1181"/>
    </location>
</feature>
<sequence length="1266" mass="137628">MRTRSQPESPSGFAFLESDRAARGTSRRRNNPQSSRATASRPPSRPPSHAPSRPPSRPATRSRGNHPDVAVEQQDRLFTSIESGQPESSQAPGRRQTRAASRAASQEIVDTPVPTSHSQSLHSVEIQHRATTKGKQPVRGRDGRRTRSNSRKTSRGEIDTPAVPADQPPTLRSAESEPESEHDATTKGKKPRKTRARRQARSKARATPLSADEYAAAPTTISQTLEPARTEPVATAESEAPITPGIEPLDAPEPGPLDTTEPGDSTQRHLDEIDAMSEFNFRHLFSTHSSPAPSTTYSWLDDWDTDGSLLTRSKTPTEPDWEDLPAPDSDGELAPELLADNLLAEIEEALALHDQQEAMLAVGSRQPAGECQETPTQEEDEPMTEGNPDVADTTDEASDESISVVSDWLATLSISSVVDDLSCSVAVLTIHDSEDDDQAMLDVVGEAVDVVMGEAEPVPHPTLQQMPGAEVKPVVDVDVEMVDAIPLDVVPGPRMEPNSILDTSFNIVARLGCPPAPTTFNQSVLDPEVVRLTEEEASRKRDRSDGAGDTGAPEAKRRRNLPVTPLRRGGVQSPVPFTLRPWWQLSAYERRLVRPASLGARERRRRVESHGHIHKSLFRLPEYVAQAKAETERTPVPEEQPAKEPQPKEAPPPETPLRRGWSIRGLLSSIPRPSLSRFIPMIRQPAQEPEVAETSEAREVATEVGAPETAASQQPSNEDDHSDQADREVSPESEAPAESPLTEADIRYRKKLEEYERNLHHFYDGDDHITYSYYPPPWNPREYLQWNSKSTRKTTSKSSSKTTSQTTATATTQSSSNVPAKSPSKSLAITPESSSKTTSSHSSNITSQAASDVSRKATSDVTPVATAQSQSAKKRKRAPSPDVIPNPPGCSYGMDLDYFYYTDESDEADSASENEISPSKNTSVATKSAIRNANSSSQLPPSKKVRFDASPQDSPSKTRRRPCATDPYTGRHFLGIGEKPYTPPTEGLSTHQAAAAPPELGFSAGSPQDPTAALRSDTDISQGTSRGPIADPRSDSRPTTSPGPIAAARPDPVPSVPTSPRSSATIRPDPSRSHAVTSPEPIAGPRPDTAIASTPSSAVPQLTQPTAPSEATGLMSDRSPSSRPTPHSVSSRVSHPLTPQTPTKDGDGALAKVRSQVEKFKPKTPSGLRTASRYSSPLTITPDTTMNRQLKPDFGDDEFGRDAEWLYEQCPTGNLETLVWPFKENITATMDVDSTPRQLLTRTWNNLEADEKHSSFQTLMEDDLIE</sequence>
<evidence type="ECO:0000256" key="1">
    <source>
        <dbReference type="SAM" id="MobiDB-lite"/>
    </source>
</evidence>
<evidence type="ECO:0000313" key="3">
    <source>
        <dbReference type="Proteomes" id="UP000266188"/>
    </source>
</evidence>
<dbReference type="Proteomes" id="UP000266188">
    <property type="component" value="Unassembled WGS sequence"/>
</dbReference>
<feature type="compositionally biased region" description="Pro residues" evidence="1">
    <location>
        <begin position="43"/>
        <end position="57"/>
    </location>
</feature>
<feature type="region of interest" description="Disordered" evidence="1">
    <location>
        <begin position="307"/>
        <end position="333"/>
    </location>
</feature>
<keyword evidence="3" id="KW-1185">Reference proteome</keyword>
<feature type="compositionally biased region" description="Basic and acidic residues" evidence="1">
    <location>
        <begin position="629"/>
        <end position="647"/>
    </location>
</feature>
<feature type="compositionally biased region" description="Polar residues" evidence="1">
    <location>
        <begin position="914"/>
        <end position="940"/>
    </location>
</feature>
<feature type="compositionally biased region" description="Polar residues" evidence="1">
    <location>
        <begin position="1091"/>
        <end position="1109"/>
    </location>
</feature>
<feature type="region of interest" description="Disordered" evidence="1">
    <location>
        <begin position="686"/>
        <end position="747"/>
    </location>
</feature>
<feature type="region of interest" description="Disordered" evidence="1">
    <location>
        <begin position="628"/>
        <end position="660"/>
    </location>
</feature>
<feature type="compositionally biased region" description="Basic and acidic residues" evidence="1">
    <location>
        <begin position="718"/>
        <end position="730"/>
    </location>
</feature>
<feature type="region of interest" description="Disordered" evidence="1">
    <location>
        <begin position="364"/>
        <end position="399"/>
    </location>
</feature>
<name>A0A3A2ZPB3_9EURO</name>
<protein>
    <submittedName>
        <fullName evidence="2">Uncharacterized protein</fullName>
    </submittedName>
</protein>
<dbReference type="AlphaFoldDB" id="A0A3A2ZPB3"/>
<feature type="region of interest" description="Disordered" evidence="1">
    <location>
        <begin position="534"/>
        <end position="570"/>
    </location>
</feature>
<feature type="compositionally biased region" description="Polar residues" evidence="1">
    <location>
        <begin position="1118"/>
        <end position="1143"/>
    </location>
</feature>
<feature type="compositionally biased region" description="Polar residues" evidence="1">
    <location>
        <begin position="76"/>
        <end position="91"/>
    </location>
</feature>
<feature type="compositionally biased region" description="Acidic residues" evidence="1">
    <location>
        <begin position="319"/>
        <end position="333"/>
    </location>
</feature>
<reference evidence="3" key="1">
    <citation type="submission" date="2017-02" db="EMBL/GenBank/DDBJ databases">
        <authorList>
            <person name="Tafer H."/>
            <person name="Lopandic K."/>
        </authorList>
    </citation>
    <scope>NUCLEOTIDE SEQUENCE [LARGE SCALE GENOMIC DNA]</scope>
    <source>
        <strain evidence="3">CBS 366.77</strain>
    </source>
</reference>